<dbReference type="PANTHER" id="PTHR30352:SF2">
    <property type="entry name" value="ANAEROBIC RIBONUCLEOSIDE-TRIPHOSPHATE REDUCTASE-ACTIVATING PROTEIN"/>
    <property type="match status" value="1"/>
</dbReference>
<proteinExistence type="predicted"/>
<dbReference type="SFLD" id="SFLDG01063">
    <property type="entry name" value="activating_enzymes__group_1"/>
    <property type="match status" value="1"/>
</dbReference>
<dbReference type="Proteomes" id="UP000225215">
    <property type="component" value="Segment"/>
</dbReference>
<dbReference type="GO" id="GO:0046872">
    <property type="term" value="F:metal ion binding"/>
    <property type="evidence" value="ECO:0007669"/>
    <property type="project" value="UniProtKB-KW"/>
</dbReference>
<evidence type="ECO:0000313" key="7">
    <source>
        <dbReference type="EMBL" id="APU01433.1"/>
    </source>
</evidence>
<dbReference type="NCBIfam" id="TIGR02491">
    <property type="entry name" value="NrdG"/>
    <property type="match status" value="1"/>
</dbReference>
<dbReference type="PIRSF" id="PIRSF000368">
    <property type="entry name" value="NrdG"/>
    <property type="match status" value="1"/>
</dbReference>
<dbReference type="SFLD" id="SFLDG01066">
    <property type="entry name" value="organic_radical-activating_enz"/>
    <property type="match status" value="1"/>
</dbReference>
<dbReference type="GO" id="GO:0004748">
    <property type="term" value="F:ribonucleoside-diphosphate reductase activity, thioredoxin disulfide as acceptor"/>
    <property type="evidence" value="ECO:0007669"/>
    <property type="project" value="TreeGrafter"/>
</dbReference>
<evidence type="ECO:0000256" key="1">
    <source>
        <dbReference type="ARBA" id="ARBA00001966"/>
    </source>
</evidence>
<dbReference type="GO" id="GO:0051539">
    <property type="term" value="F:4 iron, 4 sulfur cluster binding"/>
    <property type="evidence" value="ECO:0007669"/>
    <property type="project" value="UniProtKB-KW"/>
</dbReference>
<dbReference type="SFLD" id="SFLDS00029">
    <property type="entry name" value="Radical_SAM"/>
    <property type="match status" value="1"/>
</dbReference>
<keyword evidence="7" id="KW-0560">Oxidoreductase</keyword>
<dbReference type="GO" id="GO:0043365">
    <property type="term" value="F:[formate-C-acetyltransferase]-activating enzyme activity"/>
    <property type="evidence" value="ECO:0007669"/>
    <property type="project" value="UniProtKB-EC"/>
</dbReference>
<keyword evidence="3" id="KW-0949">S-adenosyl-L-methionine</keyword>
<sequence>MKILDYKKTDMSNGFGTRSSIWFSGCDHMCKGCFSKHTWSYDNGRFIDIKPMVERDMTDSKVNRDGISLLGGDPMFIKNRQGLHDFLVWFKSNFPNKTVWLWTGYTKAQCIQDPLMCGILDYVDVLIDGKFDEDKKDIYLIWRGSSNQIIHFLKEV</sequence>
<keyword evidence="2" id="KW-0004">4Fe-4S</keyword>
<keyword evidence="4" id="KW-0479">Metal-binding</keyword>
<evidence type="ECO:0000256" key="5">
    <source>
        <dbReference type="ARBA" id="ARBA00023004"/>
    </source>
</evidence>
<evidence type="ECO:0000256" key="3">
    <source>
        <dbReference type="ARBA" id="ARBA00022691"/>
    </source>
</evidence>
<evidence type="ECO:0000256" key="2">
    <source>
        <dbReference type="ARBA" id="ARBA00022485"/>
    </source>
</evidence>
<keyword evidence="5" id="KW-0408">Iron</keyword>
<keyword evidence="6" id="KW-0411">Iron-sulfur</keyword>
<accession>A0A219YCK5</accession>
<dbReference type="PANTHER" id="PTHR30352">
    <property type="entry name" value="PYRUVATE FORMATE-LYASE-ACTIVATING ENZYME"/>
    <property type="match status" value="1"/>
</dbReference>
<name>A0A219YCK5_9CAUD</name>
<reference evidence="7 8" key="1">
    <citation type="journal article" date="2017" name="Sci. Rep.">
        <title>Characterization and diversity of phages infecting Aeromonas salmonicida subsp. salmonicida.</title>
        <authorList>
            <person name="Vincent A.T."/>
            <person name="Paquet V.E."/>
            <person name="Bernatchez A."/>
            <person name="Tremblay D.M."/>
            <person name="Moineau S."/>
            <person name="Charette S.J."/>
        </authorList>
    </citation>
    <scope>NUCLEOTIDE SEQUENCE [LARGE SCALE GENOMIC DNA]</scope>
</reference>
<dbReference type="SFLD" id="SFLDF00299">
    <property type="entry name" value="anaerobic_ribonucleoside-triph"/>
    <property type="match status" value="1"/>
</dbReference>
<dbReference type="Gene3D" id="3.20.20.70">
    <property type="entry name" value="Aldolase class I"/>
    <property type="match status" value="1"/>
</dbReference>
<dbReference type="Pfam" id="PF13353">
    <property type="entry name" value="Fer4_12"/>
    <property type="match status" value="1"/>
</dbReference>
<dbReference type="InterPro" id="IPR013785">
    <property type="entry name" value="Aldolase_TIM"/>
</dbReference>
<evidence type="ECO:0000256" key="4">
    <source>
        <dbReference type="ARBA" id="ARBA00022723"/>
    </source>
</evidence>
<comment type="cofactor">
    <cofactor evidence="1">
        <name>[4Fe-4S] cluster</name>
        <dbReference type="ChEBI" id="CHEBI:49883"/>
    </cofactor>
</comment>
<protein>
    <submittedName>
        <fullName evidence="7">Ribonucleotide reductase of class III (Anaerobic) activating protein</fullName>
        <ecNumber evidence="7">1.97.1.4</ecNumber>
    </submittedName>
</protein>
<organism evidence="7 8">
    <name type="scientific">Aeromonas phage 65.2</name>
    <dbReference type="NCBI Taxonomy" id="1932896"/>
    <lineage>
        <taxon>Viruses</taxon>
        <taxon>Duplodnaviria</taxon>
        <taxon>Heunggongvirae</taxon>
        <taxon>Uroviricota</taxon>
        <taxon>Caudoviricetes</taxon>
        <taxon>Pantevenvirales</taxon>
        <taxon>Straboviridae</taxon>
        <taxon>Emmerichvirinae</taxon>
        <taxon>Ishigurovirus</taxon>
        <taxon>Ishigurovirus osborne</taxon>
    </lineage>
</organism>
<dbReference type="InterPro" id="IPR034457">
    <property type="entry name" value="Organic_radical-activating"/>
</dbReference>
<dbReference type="EMBL" id="KY290955">
    <property type="protein sequence ID" value="APU01433.1"/>
    <property type="molecule type" value="Genomic_DNA"/>
</dbReference>
<evidence type="ECO:0000313" key="8">
    <source>
        <dbReference type="Proteomes" id="UP000225215"/>
    </source>
</evidence>
<dbReference type="InterPro" id="IPR012837">
    <property type="entry name" value="NrdG"/>
</dbReference>
<dbReference type="InterPro" id="IPR007197">
    <property type="entry name" value="rSAM"/>
</dbReference>
<dbReference type="EC" id="1.97.1.4" evidence="7"/>
<evidence type="ECO:0000256" key="6">
    <source>
        <dbReference type="ARBA" id="ARBA00023014"/>
    </source>
</evidence>